<dbReference type="Proteomes" id="UP001107558">
    <property type="component" value="Chromosome 3"/>
</dbReference>
<evidence type="ECO:0000259" key="8">
    <source>
        <dbReference type="PROSITE" id="PS50405"/>
    </source>
</evidence>
<dbReference type="InterPro" id="IPR040079">
    <property type="entry name" value="Glutathione_S-Trfase"/>
</dbReference>
<comment type="subunit">
    <text evidence="2">Homodimer.</text>
</comment>
<dbReference type="InterPro" id="IPR010987">
    <property type="entry name" value="Glutathione-S-Trfase_C-like"/>
</dbReference>
<name>A0A9J6BUD3_POLVA</name>
<evidence type="ECO:0000313" key="10">
    <source>
        <dbReference type="Proteomes" id="UP001107558"/>
    </source>
</evidence>
<keyword evidence="10" id="KW-1185">Reference proteome</keyword>
<evidence type="ECO:0000256" key="5">
    <source>
        <dbReference type="ARBA" id="ARBA00041523"/>
    </source>
</evidence>
<reference evidence="9" key="1">
    <citation type="submission" date="2021-03" db="EMBL/GenBank/DDBJ databases">
        <title>Chromosome level genome of the anhydrobiotic midge Polypedilum vanderplanki.</title>
        <authorList>
            <person name="Yoshida Y."/>
            <person name="Kikawada T."/>
            <person name="Gusev O."/>
        </authorList>
    </citation>
    <scope>NUCLEOTIDE SEQUENCE</scope>
    <source>
        <strain evidence="9">NIAS01</strain>
        <tissue evidence="9">Whole body or cell culture</tissue>
    </source>
</reference>
<proteinExistence type="inferred from homology"/>
<dbReference type="SUPFAM" id="SSF52833">
    <property type="entry name" value="Thioredoxin-like"/>
    <property type="match status" value="1"/>
</dbReference>
<feature type="domain" description="GST C-terminal" evidence="8">
    <location>
        <begin position="72"/>
        <end position="195"/>
    </location>
</feature>
<dbReference type="AlphaFoldDB" id="A0A9J6BUD3"/>
<evidence type="ECO:0000256" key="3">
    <source>
        <dbReference type="ARBA" id="ARBA00012452"/>
    </source>
</evidence>
<dbReference type="SFLD" id="SFLDS00019">
    <property type="entry name" value="Glutathione_Transferase_(cytos"/>
    <property type="match status" value="1"/>
</dbReference>
<feature type="domain" description="GST N-terminal" evidence="7">
    <location>
        <begin position="1"/>
        <end position="66"/>
    </location>
</feature>
<dbReference type="InterPro" id="IPR036249">
    <property type="entry name" value="Thioredoxin-like_sf"/>
</dbReference>
<accession>A0A9J6BUD3</accession>
<dbReference type="SFLD" id="SFLDG00358">
    <property type="entry name" value="Main_(cytGST)"/>
    <property type="match status" value="1"/>
</dbReference>
<dbReference type="Gene3D" id="1.20.1050.10">
    <property type="match status" value="1"/>
</dbReference>
<evidence type="ECO:0000256" key="4">
    <source>
        <dbReference type="ARBA" id="ARBA00022679"/>
    </source>
</evidence>
<dbReference type="OrthoDB" id="2309723at2759"/>
<evidence type="ECO:0000256" key="2">
    <source>
        <dbReference type="ARBA" id="ARBA00011738"/>
    </source>
</evidence>
<evidence type="ECO:0000256" key="6">
    <source>
        <dbReference type="ARBA" id="ARBA00047960"/>
    </source>
</evidence>
<evidence type="ECO:0000313" key="9">
    <source>
        <dbReference type="EMBL" id="KAG5673497.1"/>
    </source>
</evidence>
<dbReference type="CDD" id="cd03177">
    <property type="entry name" value="GST_C_Delta_Epsilon"/>
    <property type="match status" value="1"/>
</dbReference>
<dbReference type="EMBL" id="JADBJN010000003">
    <property type="protein sequence ID" value="KAG5673497.1"/>
    <property type="molecule type" value="Genomic_DNA"/>
</dbReference>
<protein>
    <recommendedName>
        <fullName evidence="3">glutathione transferase</fullName>
        <ecNumber evidence="3">2.5.1.18</ecNumber>
    </recommendedName>
    <alternativeName>
        <fullName evidence="5">GST class-theta</fullName>
    </alternativeName>
</protein>
<dbReference type="PANTHER" id="PTHR43969">
    <property type="entry name" value="GLUTATHIONE S TRANSFERASE D10, ISOFORM A-RELATED"/>
    <property type="match status" value="1"/>
</dbReference>
<sequence>MSLKLYFAPGSMPSRACRLLAAYLKLDIEIKTVDLAVVPVLVDGNFVLCESRAILAYLVNKYSPNSSLYPNDPQKRALIDQRLYYDATVVFESCAQIIRTVLYKQVKKIPQEQREKVSETLFMLEKFLSPNDKWFANNKLSIADISILPTITTIKELGYDLSKHQRLNEWYERCKSLPGYEDNVDGAKYLANRMFAILDDKL</sequence>
<dbReference type="GO" id="GO:0006749">
    <property type="term" value="P:glutathione metabolic process"/>
    <property type="evidence" value="ECO:0007669"/>
    <property type="project" value="TreeGrafter"/>
</dbReference>
<organism evidence="9 10">
    <name type="scientific">Polypedilum vanderplanki</name>
    <name type="common">Sleeping chironomid midge</name>
    <dbReference type="NCBI Taxonomy" id="319348"/>
    <lineage>
        <taxon>Eukaryota</taxon>
        <taxon>Metazoa</taxon>
        <taxon>Ecdysozoa</taxon>
        <taxon>Arthropoda</taxon>
        <taxon>Hexapoda</taxon>
        <taxon>Insecta</taxon>
        <taxon>Pterygota</taxon>
        <taxon>Neoptera</taxon>
        <taxon>Endopterygota</taxon>
        <taxon>Diptera</taxon>
        <taxon>Nematocera</taxon>
        <taxon>Chironomoidea</taxon>
        <taxon>Chironomidae</taxon>
        <taxon>Chironominae</taxon>
        <taxon>Polypedilum</taxon>
        <taxon>Polypedilum</taxon>
    </lineage>
</organism>
<comment type="similarity">
    <text evidence="1">Belongs to the GST superfamily. Theta family.</text>
</comment>
<dbReference type="EC" id="2.5.1.18" evidence="3"/>
<keyword evidence="4" id="KW-0808">Transferase</keyword>
<evidence type="ECO:0000256" key="1">
    <source>
        <dbReference type="ARBA" id="ARBA00009899"/>
    </source>
</evidence>
<evidence type="ECO:0000259" key="7">
    <source>
        <dbReference type="PROSITE" id="PS50404"/>
    </source>
</evidence>
<gene>
    <name evidence="9" type="ORF">PVAND_003541</name>
</gene>
<dbReference type="InterPro" id="IPR036282">
    <property type="entry name" value="Glutathione-S-Trfase_C_sf"/>
</dbReference>
<dbReference type="InterPro" id="IPR004045">
    <property type="entry name" value="Glutathione_S-Trfase_N"/>
</dbReference>
<dbReference type="SUPFAM" id="SSF47616">
    <property type="entry name" value="GST C-terminal domain-like"/>
    <property type="match status" value="1"/>
</dbReference>
<dbReference type="GO" id="GO:0004364">
    <property type="term" value="F:glutathione transferase activity"/>
    <property type="evidence" value="ECO:0007669"/>
    <property type="project" value="UniProtKB-EC"/>
</dbReference>
<dbReference type="Gene3D" id="3.40.30.10">
    <property type="entry name" value="Glutaredoxin"/>
    <property type="match status" value="1"/>
</dbReference>
<dbReference type="PANTHER" id="PTHR43969:SF9">
    <property type="entry name" value="GLUTATHIONE S TRANSFERASE D10, ISOFORM A-RELATED"/>
    <property type="match status" value="1"/>
</dbReference>
<dbReference type="PROSITE" id="PS50404">
    <property type="entry name" value="GST_NTER"/>
    <property type="match status" value="1"/>
</dbReference>
<dbReference type="PROSITE" id="PS50405">
    <property type="entry name" value="GST_CTER"/>
    <property type="match status" value="1"/>
</dbReference>
<dbReference type="Pfam" id="PF00043">
    <property type="entry name" value="GST_C"/>
    <property type="match status" value="1"/>
</dbReference>
<comment type="caution">
    <text evidence="9">The sequence shown here is derived from an EMBL/GenBank/DDBJ whole genome shotgun (WGS) entry which is preliminary data.</text>
</comment>
<dbReference type="Pfam" id="PF02798">
    <property type="entry name" value="GST_N"/>
    <property type="match status" value="1"/>
</dbReference>
<dbReference type="FunFam" id="1.20.1050.10:FF:000007">
    <property type="entry name" value="Glutathione S-transferase 1-1"/>
    <property type="match status" value="1"/>
</dbReference>
<comment type="catalytic activity">
    <reaction evidence="6">
        <text>RX + glutathione = an S-substituted glutathione + a halide anion + H(+)</text>
        <dbReference type="Rhea" id="RHEA:16437"/>
        <dbReference type="ChEBI" id="CHEBI:15378"/>
        <dbReference type="ChEBI" id="CHEBI:16042"/>
        <dbReference type="ChEBI" id="CHEBI:17792"/>
        <dbReference type="ChEBI" id="CHEBI:57925"/>
        <dbReference type="ChEBI" id="CHEBI:90779"/>
        <dbReference type="EC" id="2.5.1.18"/>
    </reaction>
</comment>
<dbReference type="InterPro" id="IPR004046">
    <property type="entry name" value="GST_C"/>
</dbReference>